<dbReference type="Proteomes" id="UP001148614">
    <property type="component" value="Unassembled WGS sequence"/>
</dbReference>
<comment type="caution">
    <text evidence="1">The sequence shown here is derived from an EMBL/GenBank/DDBJ whole genome shotgun (WGS) entry which is preliminary data.</text>
</comment>
<gene>
    <name evidence="1" type="ORF">NPX13_g10161</name>
</gene>
<reference evidence="1" key="1">
    <citation type="submission" date="2022-07" db="EMBL/GenBank/DDBJ databases">
        <title>Genome Sequence of Xylaria arbuscula.</title>
        <authorList>
            <person name="Buettner E."/>
        </authorList>
    </citation>
    <scope>NUCLEOTIDE SEQUENCE</scope>
    <source>
        <strain evidence="1">VT107</strain>
    </source>
</reference>
<organism evidence="1 2">
    <name type="scientific">Xylaria arbuscula</name>
    <dbReference type="NCBI Taxonomy" id="114810"/>
    <lineage>
        <taxon>Eukaryota</taxon>
        <taxon>Fungi</taxon>
        <taxon>Dikarya</taxon>
        <taxon>Ascomycota</taxon>
        <taxon>Pezizomycotina</taxon>
        <taxon>Sordariomycetes</taxon>
        <taxon>Xylariomycetidae</taxon>
        <taxon>Xylariales</taxon>
        <taxon>Xylariaceae</taxon>
        <taxon>Xylaria</taxon>
    </lineage>
</organism>
<evidence type="ECO:0000313" key="1">
    <source>
        <dbReference type="EMBL" id="KAJ3556313.1"/>
    </source>
</evidence>
<evidence type="ECO:0000313" key="2">
    <source>
        <dbReference type="Proteomes" id="UP001148614"/>
    </source>
</evidence>
<proteinExistence type="predicted"/>
<sequence length="81" mass="9003">MEATNVRHSLVLEDEFDALSIEIKSPGLSSGAPARKKYPAKLHARNLAKALGAKDGIIYLPGQWNSTWEDSDQGPPFRQRR</sequence>
<protein>
    <submittedName>
        <fullName evidence="1">Uncharacterized protein</fullName>
    </submittedName>
</protein>
<dbReference type="VEuPathDB" id="FungiDB:F4678DRAFT_417040"/>
<dbReference type="EMBL" id="JANPWZ010002760">
    <property type="protein sequence ID" value="KAJ3556313.1"/>
    <property type="molecule type" value="Genomic_DNA"/>
</dbReference>
<dbReference type="AlphaFoldDB" id="A0A9W8TGU3"/>
<accession>A0A9W8TGU3</accession>
<name>A0A9W8TGU3_9PEZI</name>
<keyword evidence="2" id="KW-1185">Reference proteome</keyword>